<evidence type="ECO:0000313" key="3">
    <source>
        <dbReference type="Proteomes" id="UP000442714"/>
    </source>
</evidence>
<feature type="signal peptide" evidence="1">
    <location>
        <begin position="1"/>
        <end position="22"/>
    </location>
</feature>
<gene>
    <name evidence="2" type="ORF">GRI41_09075</name>
</gene>
<keyword evidence="1" id="KW-0732">Signal</keyword>
<sequence>MPFGTLITAVAMLQASAGNAEAVDVAFEEMVAQENTAAIERIEASNALDADDPAQLINLGIAYAREGRIVEARAALQAAAKAETRYRLETASGDWVDSRWLAKKALAMLDQGQLTEGRRFASR</sequence>
<feature type="chain" id="PRO_5032905284" evidence="1">
    <location>
        <begin position="23"/>
        <end position="123"/>
    </location>
</feature>
<evidence type="ECO:0000256" key="1">
    <source>
        <dbReference type="SAM" id="SignalP"/>
    </source>
</evidence>
<reference evidence="2 3" key="1">
    <citation type="submission" date="2019-12" db="EMBL/GenBank/DDBJ databases">
        <title>Genomic-based taxomic classification of the family Erythrobacteraceae.</title>
        <authorList>
            <person name="Xu L."/>
        </authorList>
    </citation>
    <scope>NUCLEOTIDE SEQUENCE [LARGE SCALE GENOMIC DNA]</scope>
    <source>
        <strain evidence="2 3">KCTC 52763</strain>
    </source>
</reference>
<comment type="caution">
    <text evidence="2">The sequence shown here is derived from an EMBL/GenBank/DDBJ whole genome shotgun (WGS) entry which is preliminary data.</text>
</comment>
<dbReference type="RefSeq" id="WP_160604721.1">
    <property type="nucleotide sequence ID" value="NZ_WTYX01000002.1"/>
</dbReference>
<dbReference type="Proteomes" id="UP000442714">
    <property type="component" value="Unassembled WGS sequence"/>
</dbReference>
<organism evidence="2 3">
    <name type="scientific">Pontixanthobacter aquaemixtae</name>
    <dbReference type="NCBI Taxonomy" id="1958940"/>
    <lineage>
        <taxon>Bacteria</taxon>
        <taxon>Pseudomonadati</taxon>
        <taxon>Pseudomonadota</taxon>
        <taxon>Alphaproteobacteria</taxon>
        <taxon>Sphingomonadales</taxon>
        <taxon>Erythrobacteraceae</taxon>
        <taxon>Pontixanthobacter</taxon>
    </lineage>
</organism>
<evidence type="ECO:0000313" key="2">
    <source>
        <dbReference type="EMBL" id="MXO90971.1"/>
    </source>
</evidence>
<dbReference type="SUPFAM" id="SSF48452">
    <property type="entry name" value="TPR-like"/>
    <property type="match status" value="1"/>
</dbReference>
<proteinExistence type="predicted"/>
<dbReference type="EMBL" id="WTYX01000002">
    <property type="protein sequence ID" value="MXO90971.1"/>
    <property type="molecule type" value="Genomic_DNA"/>
</dbReference>
<name>A0A844ZRM2_9SPHN</name>
<dbReference type="Gene3D" id="1.25.40.10">
    <property type="entry name" value="Tetratricopeptide repeat domain"/>
    <property type="match status" value="1"/>
</dbReference>
<keyword evidence="3" id="KW-1185">Reference proteome</keyword>
<dbReference type="InterPro" id="IPR011990">
    <property type="entry name" value="TPR-like_helical_dom_sf"/>
</dbReference>
<dbReference type="OrthoDB" id="92543at2"/>
<dbReference type="AlphaFoldDB" id="A0A844ZRM2"/>
<accession>A0A844ZRM2</accession>
<protein>
    <submittedName>
        <fullName evidence="2">Uncharacterized protein</fullName>
    </submittedName>
</protein>